<dbReference type="InterPro" id="IPR002104">
    <property type="entry name" value="Integrase_catalytic"/>
</dbReference>
<name>A0A263BW09_9BACI</name>
<dbReference type="GO" id="GO:0006310">
    <property type="term" value="P:DNA recombination"/>
    <property type="evidence" value="ECO:0007669"/>
    <property type="project" value="UniProtKB-KW"/>
</dbReference>
<dbReference type="GO" id="GO:0015074">
    <property type="term" value="P:DNA integration"/>
    <property type="evidence" value="ECO:0007669"/>
    <property type="project" value="UniProtKB-KW"/>
</dbReference>
<evidence type="ECO:0008006" key="10">
    <source>
        <dbReference type="Google" id="ProtNLM"/>
    </source>
</evidence>
<dbReference type="GO" id="GO:0003677">
    <property type="term" value="F:DNA binding"/>
    <property type="evidence" value="ECO:0007669"/>
    <property type="project" value="UniProtKB-UniRule"/>
</dbReference>
<dbReference type="PROSITE" id="PS51898">
    <property type="entry name" value="TYR_RECOMBINASE"/>
    <property type="match status" value="1"/>
</dbReference>
<gene>
    <name evidence="8" type="ORF">CIB95_07855</name>
</gene>
<dbReference type="Pfam" id="PF02899">
    <property type="entry name" value="Phage_int_SAM_1"/>
    <property type="match status" value="1"/>
</dbReference>
<keyword evidence="4" id="KW-0233">DNA recombination</keyword>
<accession>A0A263BW09</accession>
<evidence type="ECO:0000256" key="5">
    <source>
        <dbReference type="PROSITE-ProRule" id="PRU01248"/>
    </source>
</evidence>
<feature type="domain" description="Core-binding (CB)" evidence="7">
    <location>
        <begin position="3"/>
        <end position="98"/>
    </location>
</feature>
<dbReference type="EMBL" id="NPIA01000003">
    <property type="protein sequence ID" value="OZM57366.1"/>
    <property type="molecule type" value="Genomic_DNA"/>
</dbReference>
<keyword evidence="3 5" id="KW-0238">DNA-binding</keyword>
<keyword evidence="2" id="KW-0229">DNA integration</keyword>
<reference evidence="9" key="1">
    <citation type="submission" date="2017-08" db="EMBL/GenBank/DDBJ databases">
        <authorList>
            <person name="Huang Z."/>
        </authorList>
    </citation>
    <scope>NUCLEOTIDE SEQUENCE [LARGE SCALE GENOMIC DNA]</scope>
    <source>
        <strain evidence="9">SA5d-4</strain>
    </source>
</reference>
<dbReference type="PANTHER" id="PTHR30349:SF41">
    <property type="entry name" value="INTEGRASE_RECOMBINASE PROTEIN MJ0367-RELATED"/>
    <property type="match status" value="1"/>
</dbReference>
<feature type="domain" description="Tyr recombinase" evidence="6">
    <location>
        <begin position="120"/>
        <end position="308"/>
    </location>
</feature>
<dbReference type="SUPFAM" id="SSF56349">
    <property type="entry name" value="DNA breaking-rejoining enzymes"/>
    <property type="match status" value="1"/>
</dbReference>
<protein>
    <recommendedName>
        <fullName evidence="10">Integrase</fullName>
    </recommendedName>
</protein>
<proteinExistence type="inferred from homology"/>
<dbReference type="InterPro" id="IPR004107">
    <property type="entry name" value="Integrase_SAM-like_N"/>
</dbReference>
<dbReference type="Gene3D" id="1.10.150.130">
    <property type="match status" value="1"/>
</dbReference>
<dbReference type="RefSeq" id="WP_094923972.1">
    <property type="nucleotide sequence ID" value="NZ_NPIA01000003.1"/>
</dbReference>
<keyword evidence="9" id="KW-1185">Reference proteome</keyword>
<dbReference type="Gene3D" id="1.10.443.10">
    <property type="entry name" value="Intergrase catalytic core"/>
    <property type="match status" value="1"/>
</dbReference>
<evidence type="ECO:0000256" key="1">
    <source>
        <dbReference type="ARBA" id="ARBA00008857"/>
    </source>
</evidence>
<evidence type="ECO:0000256" key="3">
    <source>
        <dbReference type="ARBA" id="ARBA00023125"/>
    </source>
</evidence>
<dbReference type="InterPro" id="IPR050090">
    <property type="entry name" value="Tyrosine_recombinase_XerCD"/>
</dbReference>
<dbReference type="PANTHER" id="PTHR30349">
    <property type="entry name" value="PHAGE INTEGRASE-RELATED"/>
    <property type="match status" value="1"/>
</dbReference>
<evidence type="ECO:0000256" key="4">
    <source>
        <dbReference type="ARBA" id="ARBA00023172"/>
    </source>
</evidence>
<evidence type="ECO:0000313" key="8">
    <source>
        <dbReference type="EMBL" id="OZM57366.1"/>
    </source>
</evidence>
<dbReference type="InterPro" id="IPR013762">
    <property type="entry name" value="Integrase-like_cat_sf"/>
</dbReference>
<organism evidence="8 9">
    <name type="scientific">Lottiidibacillus patelloidae</name>
    <dbReference type="NCBI Taxonomy" id="2670334"/>
    <lineage>
        <taxon>Bacteria</taxon>
        <taxon>Bacillati</taxon>
        <taxon>Bacillota</taxon>
        <taxon>Bacilli</taxon>
        <taxon>Bacillales</taxon>
        <taxon>Bacillaceae</taxon>
        <taxon>Lottiidibacillus</taxon>
    </lineage>
</organism>
<evidence type="ECO:0000313" key="9">
    <source>
        <dbReference type="Proteomes" id="UP000217083"/>
    </source>
</evidence>
<evidence type="ECO:0000259" key="7">
    <source>
        <dbReference type="PROSITE" id="PS51900"/>
    </source>
</evidence>
<sequence length="318" mass="37076">MENDSTRMLDLYNEELSLFETHMDNKEFSSFTIDNYKRDILLFLSYINKNKQQKVDLSTIKKIHITLFLSECKTIRGNSAPTRNRRLSAIRSFYNCLIEYELITQNPAAKLQVAKEQSGKLPIYLEKEELKHFFRQITESSQVHFVRRNRVLLGLMAFAGLRVTEVHRLNIASINRAKRGILVEGKGNKTRYIPLPSTLFTELIIYLEKDREVPIEGHEQALFLTRNGTRISRRRIQEITELIGKKLLSNQSFSKKISSHKLRHSFATHLVQDGKDIRTVQELLGHTNLNTTQRYTHVSDKQKELAMDINVDEYLVSH</sequence>
<reference evidence="8 9" key="2">
    <citation type="submission" date="2017-09" db="EMBL/GenBank/DDBJ databases">
        <title>Bacillus patelloidae sp. nov., isolated from the intestinal tract of a marine limpet.</title>
        <authorList>
            <person name="Liu R."/>
            <person name="Dong C."/>
            <person name="Shao Z."/>
        </authorList>
    </citation>
    <scope>NUCLEOTIDE SEQUENCE [LARGE SCALE GENOMIC DNA]</scope>
    <source>
        <strain evidence="8 9">SA5d-4</strain>
    </source>
</reference>
<dbReference type="Proteomes" id="UP000217083">
    <property type="component" value="Unassembled WGS sequence"/>
</dbReference>
<dbReference type="PROSITE" id="PS51900">
    <property type="entry name" value="CB"/>
    <property type="match status" value="1"/>
</dbReference>
<comment type="caution">
    <text evidence="8">The sequence shown here is derived from an EMBL/GenBank/DDBJ whole genome shotgun (WGS) entry which is preliminary data.</text>
</comment>
<evidence type="ECO:0000256" key="2">
    <source>
        <dbReference type="ARBA" id="ARBA00022908"/>
    </source>
</evidence>
<dbReference type="Pfam" id="PF00589">
    <property type="entry name" value="Phage_integrase"/>
    <property type="match status" value="1"/>
</dbReference>
<dbReference type="InterPro" id="IPR010998">
    <property type="entry name" value="Integrase_recombinase_N"/>
</dbReference>
<comment type="similarity">
    <text evidence="1">Belongs to the 'phage' integrase family.</text>
</comment>
<dbReference type="InterPro" id="IPR044068">
    <property type="entry name" value="CB"/>
</dbReference>
<evidence type="ECO:0000259" key="6">
    <source>
        <dbReference type="PROSITE" id="PS51898"/>
    </source>
</evidence>
<dbReference type="AlphaFoldDB" id="A0A263BW09"/>
<dbReference type="InterPro" id="IPR011010">
    <property type="entry name" value="DNA_brk_join_enz"/>
</dbReference>